<organism evidence="1 2">
    <name type="scientific">Pseudomonas machongensis</name>
    <dbReference type="NCBI Taxonomy" id="3110229"/>
    <lineage>
        <taxon>Bacteria</taxon>
        <taxon>Pseudomonadati</taxon>
        <taxon>Pseudomonadota</taxon>
        <taxon>Gammaproteobacteria</taxon>
        <taxon>Pseudomonadales</taxon>
        <taxon>Pseudomonadaceae</taxon>
        <taxon>Pseudomonas</taxon>
    </lineage>
</organism>
<accession>A0ABU5VD38</accession>
<dbReference type="Proteomes" id="UP001302573">
    <property type="component" value="Unassembled WGS sequence"/>
</dbReference>
<dbReference type="NCBIfam" id="TIGR03373">
    <property type="entry name" value="VI_minor_4"/>
    <property type="match status" value="1"/>
</dbReference>
<sequence length="90" mass="9543">MEQRVSRTGFYGKLVTHGDFLSRRLSPTFVRGWDDWLQAGLRASEQGGNRPTAAARSGISPWPPTLLVSRGLPGAGWFVGMLGGEGGGAA</sequence>
<dbReference type="InterPro" id="IPR038225">
    <property type="entry name" value="TagF_sf"/>
</dbReference>
<dbReference type="RefSeq" id="WP_323452933.1">
    <property type="nucleotide sequence ID" value="NZ_JAYFUI010000077.1"/>
</dbReference>
<proteinExistence type="predicted"/>
<keyword evidence="2" id="KW-1185">Reference proteome</keyword>
<evidence type="ECO:0000313" key="2">
    <source>
        <dbReference type="Proteomes" id="UP001302573"/>
    </source>
</evidence>
<dbReference type="InterPro" id="IPR017748">
    <property type="entry name" value="TagF"/>
</dbReference>
<dbReference type="Gene3D" id="3.40.1730.10">
    <property type="entry name" value="pa0076 domain"/>
    <property type="match status" value="1"/>
</dbReference>
<reference evidence="1 2" key="1">
    <citation type="submission" date="2023-12" db="EMBL/GenBank/DDBJ databases">
        <title>Pseudomonas machongensis sp. nov., isolated from wilted pepper plants (Capsicum annuum).</title>
        <authorList>
            <person name="Qiu M."/>
            <person name="Li Y."/>
            <person name="Liu Q."/>
            <person name="Zhang X."/>
            <person name="Huang Y."/>
            <person name="Guo R."/>
            <person name="Hu M."/>
            <person name="Zhou J."/>
            <person name="Zhou X."/>
        </authorList>
    </citation>
    <scope>NUCLEOTIDE SEQUENCE [LARGE SCALE GENOMIC DNA]</scope>
    <source>
        <strain evidence="1 2">MH2</strain>
    </source>
</reference>
<gene>
    <name evidence="1" type="primary">tagF</name>
    <name evidence="1" type="ORF">VA602_07920</name>
</gene>
<dbReference type="Pfam" id="PF09867">
    <property type="entry name" value="TagF_N"/>
    <property type="match status" value="1"/>
</dbReference>
<name>A0ABU5VD38_9PSED</name>
<comment type="caution">
    <text evidence="1">The sequence shown here is derived from an EMBL/GenBank/DDBJ whole genome shotgun (WGS) entry which is preliminary data.</text>
</comment>
<dbReference type="EMBL" id="JAYFUI010000077">
    <property type="protein sequence ID" value="MEA5671269.1"/>
    <property type="molecule type" value="Genomic_DNA"/>
</dbReference>
<protein>
    <submittedName>
        <fullName evidence="1">Type VI secretion system-associated protein TagF</fullName>
    </submittedName>
</protein>
<evidence type="ECO:0000313" key="1">
    <source>
        <dbReference type="EMBL" id="MEA5671269.1"/>
    </source>
</evidence>